<feature type="domain" description="Fatty acid desaturase" evidence="13">
    <location>
        <begin position="118"/>
        <end position="426"/>
    </location>
</feature>
<comment type="subcellular location">
    <subcellularLocation>
        <location evidence="1">Membrane</location>
        <topology evidence="1">Multi-pass membrane protein</topology>
    </subcellularLocation>
</comment>
<dbReference type="GO" id="GO:0046872">
    <property type="term" value="F:metal ion binding"/>
    <property type="evidence" value="ECO:0007669"/>
    <property type="project" value="UniProtKB-KW"/>
</dbReference>
<gene>
    <name evidence="14" type="ORF">CYCCA115_LOCUS2014</name>
</gene>
<keyword evidence="10" id="KW-0443">Lipid metabolism</keyword>
<evidence type="ECO:0000313" key="14">
    <source>
        <dbReference type="EMBL" id="CAJ1930641.1"/>
    </source>
</evidence>
<keyword evidence="12" id="KW-0732">Signal</keyword>
<comment type="similarity">
    <text evidence="3">Belongs to the fatty acid desaturase type 1 family.</text>
</comment>
<evidence type="ECO:0000256" key="12">
    <source>
        <dbReference type="SAM" id="SignalP"/>
    </source>
</evidence>
<keyword evidence="8" id="KW-0560">Oxidoreductase</keyword>
<dbReference type="PANTHER" id="PTHR19353:SF30">
    <property type="entry name" value="DELTA 8-(E)-SPHINGOLIPID DESATURASE"/>
    <property type="match status" value="1"/>
</dbReference>
<feature type="chain" id="PRO_5041947684" description="Fatty acid desaturase domain-containing protein" evidence="12">
    <location>
        <begin position="20"/>
        <end position="479"/>
    </location>
</feature>
<keyword evidence="15" id="KW-1185">Reference proteome</keyword>
<evidence type="ECO:0000256" key="1">
    <source>
        <dbReference type="ARBA" id="ARBA00004141"/>
    </source>
</evidence>
<proteinExistence type="inferred from homology"/>
<dbReference type="Proteomes" id="UP001295423">
    <property type="component" value="Unassembled WGS sequence"/>
</dbReference>
<sequence>MMMFRSATILLAMSSSALAFNIGGKRQSPLSTPTVASPKKAVAVPMDTPNFGVPNLSKTKLDPKDDWVRNLDYDGFAKEVSALGKELRKNTGKDDVDHLNKIVNWRNMAAVFGLATIWLPVNPLTVAALSTWTYASWTMIAHHTCHGGYNRVDAGRFNSRGFALGALNRVVDWLDWMQPEAWNIEHNRLHHYRLNESKDPDLVQRNLDFIRDGKYPQFLKYVVVAFFLPIWKWFYYAPNTYKELKTNEWIRSGKELPEGYDPELAVTVVSMLDPGRKATRKIVNPLDFYKNVVGPMFFARYVAIPGALALIPGVGPTLAVRALTSLVLAELLTNVHAFVTIVTNHAGEDMYTFDDAVRPNSGSFYVRQIIGSVNYDTGDDVTDFWHGWLNYQIEHHVWPDLSMLQYQRGAPKLKAICEKYGVPYVQENVFERTRKTIDVMVGRTSMRRFPTQFEPADHKIADSSLTWKSTNGAIEDESA</sequence>
<evidence type="ECO:0000259" key="13">
    <source>
        <dbReference type="Pfam" id="PF00487"/>
    </source>
</evidence>
<protein>
    <recommendedName>
        <fullName evidence="13">Fatty acid desaturase domain-containing protein</fullName>
    </recommendedName>
</protein>
<dbReference type="GO" id="GO:0016717">
    <property type="term" value="F:oxidoreductase activity, acting on paired donors, with oxidation of a pair of donors resulting in the reduction of molecular oxygen to two molecules of water"/>
    <property type="evidence" value="ECO:0007669"/>
    <property type="project" value="TreeGrafter"/>
</dbReference>
<dbReference type="InterPro" id="IPR005804">
    <property type="entry name" value="FA_desaturase_dom"/>
</dbReference>
<evidence type="ECO:0000256" key="9">
    <source>
        <dbReference type="ARBA" id="ARBA00023004"/>
    </source>
</evidence>
<keyword evidence="6" id="KW-0479">Metal-binding</keyword>
<keyword evidence="9" id="KW-0408">Iron</keyword>
<keyword evidence="5" id="KW-0812">Transmembrane</keyword>
<dbReference type="AlphaFoldDB" id="A0AAD2CDP3"/>
<keyword evidence="7" id="KW-1133">Transmembrane helix</keyword>
<evidence type="ECO:0000256" key="11">
    <source>
        <dbReference type="ARBA" id="ARBA00023136"/>
    </source>
</evidence>
<reference evidence="14" key="1">
    <citation type="submission" date="2023-08" db="EMBL/GenBank/DDBJ databases">
        <authorList>
            <person name="Audoor S."/>
            <person name="Bilcke G."/>
        </authorList>
    </citation>
    <scope>NUCLEOTIDE SEQUENCE</scope>
</reference>
<evidence type="ECO:0000256" key="3">
    <source>
        <dbReference type="ARBA" id="ARBA00009295"/>
    </source>
</evidence>
<organism evidence="14 15">
    <name type="scientific">Cylindrotheca closterium</name>
    <dbReference type="NCBI Taxonomy" id="2856"/>
    <lineage>
        <taxon>Eukaryota</taxon>
        <taxon>Sar</taxon>
        <taxon>Stramenopiles</taxon>
        <taxon>Ochrophyta</taxon>
        <taxon>Bacillariophyta</taxon>
        <taxon>Bacillariophyceae</taxon>
        <taxon>Bacillariophycidae</taxon>
        <taxon>Bacillariales</taxon>
        <taxon>Bacillariaceae</taxon>
        <taxon>Cylindrotheca</taxon>
    </lineage>
</organism>
<evidence type="ECO:0000256" key="7">
    <source>
        <dbReference type="ARBA" id="ARBA00022989"/>
    </source>
</evidence>
<dbReference type="PANTHER" id="PTHR19353">
    <property type="entry name" value="FATTY ACID DESATURASE 2"/>
    <property type="match status" value="1"/>
</dbReference>
<dbReference type="GO" id="GO:0006629">
    <property type="term" value="P:lipid metabolic process"/>
    <property type="evidence" value="ECO:0007669"/>
    <property type="project" value="UniProtKB-KW"/>
</dbReference>
<evidence type="ECO:0000256" key="5">
    <source>
        <dbReference type="ARBA" id="ARBA00022692"/>
    </source>
</evidence>
<dbReference type="GO" id="GO:0016020">
    <property type="term" value="C:membrane"/>
    <property type="evidence" value="ECO:0007669"/>
    <property type="project" value="UniProtKB-SubCell"/>
</dbReference>
<dbReference type="Pfam" id="PF00487">
    <property type="entry name" value="FA_desaturase"/>
    <property type="match status" value="1"/>
</dbReference>
<evidence type="ECO:0000256" key="2">
    <source>
        <dbReference type="ARBA" id="ARBA00005189"/>
    </source>
</evidence>
<evidence type="ECO:0000256" key="4">
    <source>
        <dbReference type="ARBA" id="ARBA00022617"/>
    </source>
</evidence>
<comment type="caution">
    <text evidence="14">The sequence shown here is derived from an EMBL/GenBank/DDBJ whole genome shotgun (WGS) entry which is preliminary data.</text>
</comment>
<evidence type="ECO:0000256" key="6">
    <source>
        <dbReference type="ARBA" id="ARBA00022723"/>
    </source>
</evidence>
<keyword evidence="4" id="KW-0349">Heme</keyword>
<feature type="signal peptide" evidence="12">
    <location>
        <begin position="1"/>
        <end position="19"/>
    </location>
</feature>
<evidence type="ECO:0000256" key="8">
    <source>
        <dbReference type="ARBA" id="ARBA00023002"/>
    </source>
</evidence>
<evidence type="ECO:0000313" key="15">
    <source>
        <dbReference type="Proteomes" id="UP001295423"/>
    </source>
</evidence>
<comment type="pathway">
    <text evidence="2">Lipid metabolism.</text>
</comment>
<evidence type="ECO:0000256" key="10">
    <source>
        <dbReference type="ARBA" id="ARBA00023098"/>
    </source>
</evidence>
<dbReference type="EMBL" id="CAKOGP040000113">
    <property type="protein sequence ID" value="CAJ1930641.1"/>
    <property type="molecule type" value="Genomic_DNA"/>
</dbReference>
<accession>A0AAD2CDP3</accession>
<name>A0AAD2CDP3_9STRA</name>
<dbReference type="InterPro" id="IPR012171">
    <property type="entry name" value="Fatty_acid_desaturase"/>
</dbReference>
<keyword evidence="11" id="KW-0472">Membrane</keyword>